<protein>
    <recommendedName>
        <fullName evidence="6">Trehalose 6-phosphate phosphatase</fullName>
        <ecNumber evidence="6">3.1.3.12</ecNumber>
    </recommendedName>
</protein>
<keyword evidence="6" id="KW-0479">Metal-binding</keyword>
<dbReference type="InterPro" id="IPR044651">
    <property type="entry name" value="OTSB-like"/>
</dbReference>
<dbReference type="AlphaFoldDB" id="A0A7K0BSZ3"/>
<comment type="caution">
    <text evidence="7">The sequence shown here is derived from an EMBL/GenBank/DDBJ whole genome shotgun (WGS) entry which is preliminary data.</text>
</comment>
<evidence type="ECO:0000313" key="8">
    <source>
        <dbReference type="Proteomes" id="UP000487268"/>
    </source>
</evidence>
<dbReference type="UniPathway" id="UPA00299"/>
<gene>
    <name evidence="7" type="primary">otsB</name>
    <name evidence="7" type="ORF">ACRB68_23700</name>
</gene>
<evidence type="ECO:0000256" key="2">
    <source>
        <dbReference type="ARBA" id="ARBA00005199"/>
    </source>
</evidence>
<comment type="similarity">
    <text evidence="3 6">Belongs to the trehalose phosphatase family.</text>
</comment>
<dbReference type="Gene3D" id="3.40.50.1000">
    <property type="entry name" value="HAD superfamily/HAD-like"/>
    <property type="match status" value="1"/>
</dbReference>
<keyword evidence="4 6" id="KW-0378">Hydrolase</keyword>
<sequence>MSNTGQVNTPRSKTTAGAAGLDALRGAPSGAVLGFDFDGTLAPIVPDPASARAHPGAAPALARLAPQVGALVIITGRPAALAVEYGGLEGIDGLVVLGQYGLERWEGGELVTPEPPPGVAEARAKVPEILKASGAPPEVYVEDKGQALAVHTRRCAEPQVALDRLRGLLDALAERTGLAVEPGRYVLELRPPGMDKGKALNDFLRSRASSPSAVLFAGDDLGDLAAYDAIDALREKGVPGVKVCSGSTEVTALADRADVVVDGPAGVVAFLESLLTSL</sequence>
<dbReference type="InterPro" id="IPR006379">
    <property type="entry name" value="HAD-SF_hydro_IIB"/>
</dbReference>
<dbReference type="EMBL" id="WEGH01000002">
    <property type="protein sequence ID" value="MQY04318.1"/>
    <property type="molecule type" value="Genomic_DNA"/>
</dbReference>
<evidence type="ECO:0000313" key="7">
    <source>
        <dbReference type="EMBL" id="MQY04318.1"/>
    </source>
</evidence>
<evidence type="ECO:0000256" key="1">
    <source>
        <dbReference type="ARBA" id="ARBA00000500"/>
    </source>
</evidence>
<dbReference type="Proteomes" id="UP000487268">
    <property type="component" value="Unassembled WGS sequence"/>
</dbReference>
<evidence type="ECO:0000256" key="5">
    <source>
        <dbReference type="ARBA" id="ARBA00024179"/>
    </source>
</evidence>
<dbReference type="EC" id="3.1.3.12" evidence="6"/>
<dbReference type="InterPro" id="IPR003337">
    <property type="entry name" value="Trehalose_PPase"/>
</dbReference>
<evidence type="ECO:0000256" key="6">
    <source>
        <dbReference type="RuleBase" id="RU361117"/>
    </source>
</evidence>
<proteinExistence type="inferred from homology"/>
<dbReference type="NCBIfam" id="TIGR00685">
    <property type="entry name" value="T6PP"/>
    <property type="match status" value="1"/>
</dbReference>
<comment type="cofactor">
    <cofactor evidence="6">
        <name>Mg(2+)</name>
        <dbReference type="ChEBI" id="CHEBI:18420"/>
    </cofactor>
</comment>
<dbReference type="InterPro" id="IPR023214">
    <property type="entry name" value="HAD_sf"/>
</dbReference>
<dbReference type="GO" id="GO:0005992">
    <property type="term" value="P:trehalose biosynthetic process"/>
    <property type="evidence" value="ECO:0007669"/>
    <property type="project" value="UniProtKB-UniPathway"/>
</dbReference>
<keyword evidence="6" id="KW-0460">Magnesium</keyword>
<dbReference type="GO" id="GO:0046872">
    <property type="term" value="F:metal ion binding"/>
    <property type="evidence" value="ECO:0007669"/>
    <property type="project" value="UniProtKB-KW"/>
</dbReference>
<evidence type="ECO:0000256" key="4">
    <source>
        <dbReference type="ARBA" id="ARBA00022801"/>
    </source>
</evidence>
<name>A0A7K0BSZ3_9ACTN</name>
<dbReference type="NCBIfam" id="TIGR01484">
    <property type="entry name" value="HAD-SF-IIB"/>
    <property type="match status" value="1"/>
</dbReference>
<accession>A0A7K0BSZ3</accession>
<dbReference type="Pfam" id="PF02358">
    <property type="entry name" value="Trehalose_PPase"/>
    <property type="match status" value="1"/>
</dbReference>
<comment type="pathway">
    <text evidence="2 6">Glycan biosynthesis; trehalose biosynthesis.</text>
</comment>
<dbReference type="InterPro" id="IPR036412">
    <property type="entry name" value="HAD-like_sf"/>
</dbReference>
<dbReference type="PANTHER" id="PTHR43768">
    <property type="entry name" value="TREHALOSE 6-PHOSPHATE PHOSPHATASE"/>
    <property type="match status" value="1"/>
</dbReference>
<dbReference type="PANTHER" id="PTHR43768:SF3">
    <property type="entry name" value="TREHALOSE 6-PHOSPHATE PHOSPHATASE"/>
    <property type="match status" value="1"/>
</dbReference>
<keyword evidence="8" id="KW-1185">Reference proteome</keyword>
<dbReference type="SUPFAM" id="SSF56784">
    <property type="entry name" value="HAD-like"/>
    <property type="match status" value="1"/>
</dbReference>
<dbReference type="GO" id="GO:0004805">
    <property type="term" value="F:trehalose-phosphatase activity"/>
    <property type="evidence" value="ECO:0007669"/>
    <property type="project" value="UniProtKB-EC"/>
</dbReference>
<evidence type="ECO:0000256" key="3">
    <source>
        <dbReference type="ARBA" id="ARBA00008770"/>
    </source>
</evidence>
<reference evidence="7 8" key="1">
    <citation type="submission" date="2019-10" db="EMBL/GenBank/DDBJ databases">
        <title>Actinomadura rubteroloni sp. nov. and Actinomadura macrotermitis sp. nov., isolated from the gut of fungus growing-termite Macrotermes natalensis.</title>
        <authorList>
            <person name="Benndorf R."/>
            <person name="Martin K."/>
            <person name="Kuefner M."/>
            <person name="De Beer W."/>
            <person name="Kaster A.-K."/>
            <person name="Vollmers J."/>
            <person name="Poulsen M."/>
            <person name="Beemelmanns C."/>
        </authorList>
    </citation>
    <scope>NUCLEOTIDE SEQUENCE [LARGE SCALE GENOMIC DNA]</scope>
    <source>
        <strain evidence="7 8">RB68</strain>
    </source>
</reference>
<comment type="function">
    <text evidence="5 6">Removes the phosphate from trehalose 6-phosphate to produce free trehalose.</text>
</comment>
<dbReference type="Gene3D" id="3.30.70.1020">
    <property type="entry name" value="Trehalose-6-phosphate phosphatase related protein, domain 2"/>
    <property type="match status" value="1"/>
</dbReference>
<comment type="catalytic activity">
    <reaction evidence="1 6">
        <text>alpha,alpha-trehalose 6-phosphate + H2O = alpha,alpha-trehalose + phosphate</text>
        <dbReference type="Rhea" id="RHEA:23420"/>
        <dbReference type="ChEBI" id="CHEBI:15377"/>
        <dbReference type="ChEBI" id="CHEBI:16551"/>
        <dbReference type="ChEBI" id="CHEBI:43474"/>
        <dbReference type="ChEBI" id="CHEBI:58429"/>
        <dbReference type="EC" id="3.1.3.12"/>
    </reaction>
</comment>
<organism evidence="7 8">
    <name type="scientific">Actinomadura macrotermitis</name>
    <dbReference type="NCBI Taxonomy" id="2585200"/>
    <lineage>
        <taxon>Bacteria</taxon>
        <taxon>Bacillati</taxon>
        <taxon>Actinomycetota</taxon>
        <taxon>Actinomycetes</taxon>
        <taxon>Streptosporangiales</taxon>
        <taxon>Thermomonosporaceae</taxon>
        <taxon>Actinomadura</taxon>
    </lineage>
</organism>